<accession>A0A0A9BKA8</accession>
<evidence type="ECO:0000313" key="1">
    <source>
        <dbReference type="EMBL" id="JAD63826.1"/>
    </source>
</evidence>
<protein>
    <submittedName>
        <fullName evidence="1">Uncharacterized protein</fullName>
    </submittedName>
</protein>
<sequence length="14" mass="1619">MQLESFVALSSFFL</sequence>
<organism evidence="1">
    <name type="scientific">Arundo donax</name>
    <name type="common">Giant reed</name>
    <name type="synonym">Donax arundinaceus</name>
    <dbReference type="NCBI Taxonomy" id="35708"/>
    <lineage>
        <taxon>Eukaryota</taxon>
        <taxon>Viridiplantae</taxon>
        <taxon>Streptophyta</taxon>
        <taxon>Embryophyta</taxon>
        <taxon>Tracheophyta</taxon>
        <taxon>Spermatophyta</taxon>
        <taxon>Magnoliopsida</taxon>
        <taxon>Liliopsida</taxon>
        <taxon>Poales</taxon>
        <taxon>Poaceae</taxon>
        <taxon>PACMAD clade</taxon>
        <taxon>Arundinoideae</taxon>
        <taxon>Arundineae</taxon>
        <taxon>Arundo</taxon>
    </lineage>
</organism>
<dbReference type="EMBL" id="GBRH01234069">
    <property type="protein sequence ID" value="JAD63826.1"/>
    <property type="molecule type" value="Transcribed_RNA"/>
</dbReference>
<name>A0A0A9BKA8_ARUDO</name>
<proteinExistence type="predicted"/>
<reference evidence="1" key="2">
    <citation type="journal article" date="2015" name="Data Brief">
        <title>Shoot transcriptome of the giant reed, Arundo donax.</title>
        <authorList>
            <person name="Barrero R.A."/>
            <person name="Guerrero F.D."/>
            <person name="Moolhuijzen P."/>
            <person name="Goolsby J.A."/>
            <person name="Tidwell J."/>
            <person name="Bellgard S.E."/>
            <person name="Bellgard M.I."/>
        </authorList>
    </citation>
    <scope>NUCLEOTIDE SEQUENCE</scope>
    <source>
        <tissue evidence="1">Shoot tissue taken approximately 20 cm above the soil surface</tissue>
    </source>
</reference>
<reference evidence="1" key="1">
    <citation type="submission" date="2014-09" db="EMBL/GenBank/DDBJ databases">
        <authorList>
            <person name="Magalhaes I.L.F."/>
            <person name="Oliveira U."/>
            <person name="Santos F.R."/>
            <person name="Vidigal T.H.D.A."/>
            <person name="Brescovit A.D."/>
            <person name="Santos A.J."/>
        </authorList>
    </citation>
    <scope>NUCLEOTIDE SEQUENCE</scope>
    <source>
        <tissue evidence="1">Shoot tissue taken approximately 20 cm above the soil surface</tissue>
    </source>
</reference>